<organism evidence="3 4">
    <name type="scientific">Hirsutella minnesotensis 3608</name>
    <dbReference type="NCBI Taxonomy" id="1043627"/>
    <lineage>
        <taxon>Eukaryota</taxon>
        <taxon>Fungi</taxon>
        <taxon>Dikarya</taxon>
        <taxon>Ascomycota</taxon>
        <taxon>Pezizomycotina</taxon>
        <taxon>Sordariomycetes</taxon>
        <taxon>Hypocreomycetidae</taxon>
        <taxon>Hypocreales</taxon>
        <taxon>Ophiocordycipitaceae</taxon>
        <taxon>Hirsutella</taxon>
    </lineage>
</organism>
<dbReference type="Pfam" id="PF15377">
    <property type="entry name" value="DUF4604"/>
    <property type="match status" value="1"/>
</dbReference>
<dbReference type="EMBL" id="KQ030509">
    <property type="protein sequence ID" value="KJZ76853.1"/>
    <property type="molecule type" value="Genomic_DNA"/>
</dbReference>
<dbReference type="OrthoDB" id="5388322at2759"/>
<accession>A0A0F7ZVM1</accession>
<dbReference type="AlphaFoldDB" id="A0A0F7ZVM1"/>
<feature type="region of interest" description="Disordered" evidence="1">
    <location>
        <begin position="26"/>
        <end position="174"/>
    </location>
</feature>
<dbReference type="InterPro" id="IPR027911">
    <property type="entry name" value="DUF4604"/>
</dbReference>
<evidence type="ECO:0000259" key="2">
    <source>
        <dbReference type="Pfam" id="PF15377"/>
    </source>
</evidence>
<name>A0A0F7ZVM1_9HYPO</name>
<reference evidence="3 4" key="1">
    <citation type="journal article" date="2014" name="Genome Biol. Evol.">
        <title>Comparative genomics and transcriptomics analyses reveal divergent lifestyle features of nematode endoparasitic fungus Hirsutella minnesotensis.</title>
        <authorList>
            <person name="Lai Y."/>
            <person name="Liu K."/>
            <person name="Zhang X."/>
            <person name="Zhang X."/>
            <person name="Li K."/>
            <person name="Wang N."/>
            <person name="Shu C."/>
            <person name="Wu Y."/>
            <person name="Wang C."/>
            <person name="Bushley K.E."/>
            <person name="Xiang M."/>
            <person name="Liu X."/>
        </authorList>
    </citation>
    <scope>NUCLEOTIDE SEQUENCE [LARGE SCALE GENOMIC DNA]</scope>
    <source>
        <strain evidence="3 4">3608</strain>
    </source>
</reference>
<sequence length="174" mass="18286">MSQKITSKNLSYSSSLPPFLAALHAQATGATGPDPLAASRRRSAKKRSDSQEAEDRPLVVDDQGNAVDVELDRDGAVVEESGDAAQDSLRNEPTGGVESTGESEKPRIVEARSAIGSRKRKVGKIVGVEAGESSSAKGDVSSEKGGHEQPVASAEKKARKKGKKIKLSFDDEEG</sequence>
<protein>
    <recommendedName>
        <fullName evidence="2">DUF4604 domain-containing protein</fullName>
    </recommendedName>
</protein>
<keyword evidence="4" id="KW-1185">Reference proteome</keyword>
<feature type="domain" description="DUF4604" evidence="2">
    <location>
        <begin position="8"/>
        <end position="173"/>
    </location>
</feature>
<feature type="compositionally biased region" description="Basic residues" evidence="1">
    <location>
        <begin position="157"/>
        <end position="166"/>
    </location>
</feature>
<gene>
    <name evidence="3" type="ORF">HIM_03730</name>
</gene>
<feature type="compositionally biased region" description="Basic and acidic residues" evidence="1">
    <location>
        <begin position="46"/>
        <end position="59"/>
    </location>
</feature>
<proteinExistence type="predicted"/>
<dbReference type="Proteomes" id="UP000054481">
    <property type="component" value="Unassembled WGS sequence"/>
</dbReference>
<evidence type="ECO:0000313" key="4">
    <source>
        <dbReference type="Proteomes" id="UP000054481"/>
    </source>
</evidence>
<evidence type="ECO:0000313" key="3">
    <source>
        <dbReference type="EMBL" id="KJZ76853.1"/>
    </source>
</evidence>
<evidence type="ECO:0000256" key="1">
    <source>
        <dbReference type="SAM" id="MobiDB-lite"/>
    </source>
</evidence>